<evidence type="ECO:0000313" key="3">
    <source>
        <dbReference type="EMBL" id="MBA5778098.1"/>
    </source>
</evidence>
<keyword evidence="5" id="KW-1185">Reference proteome</keyword>
<organism evidence="4 5">
    <name type="scientific">Stappia albiluteola</name>
    <dbReference type="NCBI Taxonomy" id="2758565"/>
    <lineage>
        <taxon>Bacteria</taxon>
        <taxon>Pseudomonadati</taxon>
        <taxon>Pseudomonadota</taxon>
        <taxon>Alphaproteobacteria</taxon>
        <taxon>Hyphomicrobiales</taxon>
        <taxon>Stappiaceae</taxon>
        <taxon>Stappia</taxon>
    </lineage>
</organism>
<evidence type="ECO:0000313" key="5">
    <source>
        <dbReference type="Proteomes" id="UP000541109"/>
    </source>
</evidence>
<reference evidence="4 5" key="1">
    <citation type="submission" date="2020-07" db="EMBL/GenBank/DDBJ databases">
        <title>Stappia sp., F7233, whole genome shotgun sequencing project.</title>
        <authorList>
            <person name="Jiang S."/>
            <person name="Liu Z.W."/>
            <person name="Du Z.J."/>
        </authorList>
    </citation>
    <scope>NUCLEOTIDE SEQUENCE [LARGE SCALE GENOMIC DNA]</scope>
    <source>
        <strain evidence="4 5">F7233</strain>
    </source>
</reference>
<name>A0A839AG65_9HYPH</name>
<dbReference type="AlphaFoldDB" id="A0A839AG65"/>
<dbReference type="EMBL" id="JACFXV010000051">
    <property type="protein sequence ID" value="MBA5777491.1"/>
    <property type="molecule type" value="Genomic_DNA"/>
</dbReference>
<proteinExistence type="predicted"/>
<evidence type="ECO:0000313" key="4">
    <source>
        <dbReference type="EMBL" id="MBA5778125.1"/>
    </source>
</evidence>
<dbReference type="EMBL" id="JACFXV010000055">
    <property type="protein sequence ID" value="MBA5778098.1"/>
    <property type="molecule type" value="Genomic_DNA"/>
</dbReference>
<gene>
    <name evidence="1" type="ORF">H2509_09985</name>
    <name evidence="2" type="ORF">H2509_10175</name>
    <name evidence="3" type="ORF">H2509_13290</name>
    <name evidence="4" type="ORF">H2509_13425</name>
</gene>
<dbReference type="EMBL" id="JACFXV010000050">
    <property type="protein sequence ID" value="MBA5777453.1"/>
    <property type="molecule type" value="Genomic_DNA"/>
</dbReference>
<protein>
    <submittedName>
        <fullName evidence="4">Uncharacterized protein</fullName>
    </submittedName>
</protein>
<comment type="caution">
    <text evidence="4">The sequence shown here is derived from an EMBL/GenBank/DDBJ whole genome shotgun (WGS) entry which is preliminary data.</text>
</comment>
<dbReference type="EMBL" id="JACFXV010000056">
    <property type="protein sequence ID" value="MBA5778125.1"/>
    <property type="molecule type" value="Genomic_DNA"/>
</dbReference>
<sequence>MSGVQRIEFEDRGQDFLWWEIDTETGRILGCGPHQGWLWADGDHRVDLSTIGIGQRPSFYHRRRMDVITLKYVIVSAGPAPAGGR</sequence>
<accession>A0A839AG65</accession>
<evidence type="ECO:0000313" key="1">
    <source>
        <dbReference type="EMBL" id="MBA5777453.1"/>
    </source>
</evidence>
<evidence type="ECO:0000313" key="2">
    <source>
        <dbReference type="EMBL" id="MBA5777491.1"/>
    </source>
</evidence>
<dbReference type="RefSeq" id="WP_182164876.1">
    <property type="nucleotide sequence ID" value="NZ_JACFXV010000050.1"/>
</dbReference>
<dbReference type="Proteomes" id="UP000541109">
    <property type="component" value="Unassembled WGS sequence"/>
</dbReference>